<dbReference type="CDD" id="cd00063">
    <property type="entry name" value="FN3"/>
    <property type="match status" value="3"/>
</dbReference>
<dbReference type="InterPro" id="IPR050964">
    <property type="entry name" value="Striated_Muscle_Regulatory"/>
</dbReference>
<dbReference type="Gene3D" id="2.60.40.10">
    <property type="entry name" value="Immunoglobulins"/>
    <property type="match status" value="4"/>
</dbReference>
<protein>
    <submittedName>
        <fullName evidence="6">Tandem-95 repeat protein</fullName>
    </submittedName>
</protein>
<dbReference type="InterPro" id="IPR003961">
    <property type="entry name" value="FN3_dom"/>
</dbReference>
<evidence type="ECO:0000256" key="1">
    <source>
        <dbReference type="ARBA" id="ARBA00022737"/>
    </source>
</evidence>
<dbReference type="PANTHER" id="PTHR13817">
    <property type="entry name" value="TITIN"/>
    <property type="match status" value="1"/>
</dbReference>
<dbReference type="SMART" id="SM00060">
    <property type="entry name" value="FN3"/>
    <property type="match status" value="5"/>
</dbReference>
<gene>
    <name evidence="6" type="ORF">IT882_02235</name>
</gene>
<evidence type="ECO:0000256" key="4">
    <source>
        <dbReference type="SAM" id="MobiDB-lite"/>
    </source>
</evidence>
<dbReference type="InterPro" id="IPR013783">
    <property type="entry name" value="Ig-like_fold"/>
</dbReference>
<feature type="domain" description="Fibronectin type-III" evidence="5">
    <location>
        <begin position="1364"/>
        <end position="1459"/>
    </location>
</feature>
<feature type="compositionally biased region" description="Low complexity" evidence="4">
    <location>
        <begin position="1347"/>
        <end position="1370"/>
    </location>
</feature>
<keyword evidence="3" id="KW-0119">Carbohydrate metabolism</keyword>
<feature type="domain" description="Fibronectin type-III" evidence="5">
    <location>
        <begin position="1462"/>
        <end position="1556"/>
    </location>
</feature>
<dbReference type="GO" id="GO:0016798">
    <property type="term" value="F:hydrolase activity, acting on glycosyl bonds"/>
    <property type="evidence" value="ECO:0007669"/>
    <property type="project" value="UniProtKB-KW"/>
</dbReference>
<keyword evidence="1" id="KW-0677">Repeat</keyword>
<feature type="compositionally biased region" description="Acidic residues" evidence="4">
    <location>
        <begin position="184"/>
        <end position="198"/>
    </location>
</feature>
<keyword evidence="2" id="KW-0326">Glycosidase</keyword>
<dbReference type="Pfam" id="PF17963">
    <property type="entry name" value="Big_9"/>
    <property type="match status" value="7"/>
</dbReference>
<organism evidence="6 7">
    <name type="scientific">Microbacterium schleiferi</name>
    <dbReference type="NCBI Taxonomy" id="69362"/>
    <lineage>
        <taxon>Bacteria</taxon>
        <taxon>Bacillati</taxon>
        <taxon>Actinomycetota</taxon>
        <taxon>Actinomycetes</taxon>
        <taxon>Micrococcales</taxon>
        <taxon>Microbacteriaceae</taxon>
        <taxon>Microbacterium</taxon>
    </lineage>
</organism>
<sequence>MTSTASDALPETRVTDLGSVSRDAELDVAAIGSEGVAFDRETGALYLANGSMVDIPDGAEGRLQQSGVGQDAVFVATPTALVRVGAGGGEPEVLATVEKGTPAAPVWLNGCVYSVWSGSGAYARWCTGDDEPVMKEIDVAATAVLTLRANRRVVVVNDITAGTVWVVESEIEKVDNWTDVTPPADDDAEEEENQEEPLYELPERSAENNPPTAVDDEYGARAGRTVLLPVTDNDTDPDGDLLSAAIAGTPPTGYEISPVLGGASLQVAVPANASGSTSFAYEIDDGRGGTDTATVSLAIHDASVNAAPRQTRVNTVQVEVGASMSYGALDGWIDPDGDDIYLKHATVDGTDTVSYRSNGVIEFSATSGEVGVKEVVLTVSDGRDEEQGILRVNVRPVDSLDPVANSDRVSTVAGVPITVWPLSNDLSPSGEELRLSKVDPLPGVRLVPDYSDHSFEFASDAAGSYYVQYLVTDGPRSAVGLVRIDVVDGDSAAQAPVAVRDLALLPTGRDVLVDVLGNDTDPAGGILVVQAAKAPRGAGISVEVLNHSILRVTDLAGLASSITLSYTVSNGSQSSTGEVVVLPVALPEKLRPPVAVEDRAVVRAGDIVTIPVLANDYHPDSDAIDLDPELVDTDVDDPSTIFVAGDTIRYQAGDTPGTVHATYQIRDSQQNSTAGYVTIQVLPADEGTNSPPRPQAVTARAVAGTTERIAIPLDGIDTDGDSVELVGVASTPSKGRVTVGDSWLTYEAFPDAFGRDTFTYAVRDRLGATAESTVTVGVAPAGYENQAPYAAKDAVSIRPGRMVAVAVTANDSDPDGDEITLSDDLVVPDGIDASVSSGRILVDAPTQPGDYTITYTIADTFGASAQGVLLVTVDPDARLQAPIARDDHVSILDVADDLTVAVAVLDNDEDPDGTASALTVTVAADDVTVAADGTVTIPVTEGSRIVRYAVTDEDGNVGQAFVFVPGSSSLVPTLLSAEPIVVDSGESVMIELSDYVRVRSGRTARVATADSIRTGHSDGSSPIVDETTLQYTSAVDWYGPDTLGVLVTDGSGPDDPEGLSAFVAIPITVLPIENQSPTLRNAAVTVAPGEEPATLNLAKLSFDPDEGDQGRLSFSIAGDIPAGFQVSVSGETLTVAADADTAPGTEAQVGIAASDGTSEPGEGTVTITTVTSQRPFPVANDDVISQANQGETQSVAVLANDYNPFEDRGPLTVVSARVDSGRGSAVVQGERVEVTPASDFFGTMIVTYRIADATQSADREVDGRILLTVQGRPDAPGTPSVTSIQDRTVVLSWTAPANNGSAITEYRVTSPQGFSTSCASTTCTLDGLTNDVEYTFSVIAVNAVGESDPSPSSAPARPDARPDTPGAPTAVFGDGEISVSWATPGSNGSPVLSYNLEISPAPAFGSLQKTGVTGNALTWTGLENGVAYQVRVQAVNRAPDPSDWSGYSATVIPAGVPDAPGQPTTSAATPVGAQAQIAVSWAPPASDNGDPVADYTLTVKRGGAVITTVVTGATSQNVVVDTNESDYTFSVSARNKAGSSVSSADSAPRRAAVAPGAPTNVVLTPGDGSVTVTFTPGAGNGNRASDITYGYRVNQTGAQGAASPGGTVIGGLSNGSTYSVSVWAQSSVEGVARSAETSSTDAVPFGKPIINNFTAERQDNAVKFTWTISANGRPITASSAPVAGEGNLSWTATGLSPSQSYTLNLSYTNEAGATTASQTGQANDPPPKNMTISQPNGGIGVRLVVSGFEANRSLTVACWVMPGSDGQGGHSIGSFTVTTDGSGSGTWDWPSTCQMTGGGYGNLRVGNEIWSNTILLN</sequence>
<dbReference type="Proteomes" id="UP000594480">
    <property type="component" value="Chromosome"/>
</dbReference>
<dbReference type="Pfam" id="PF00041">
    <property type="entry name" value="fn3"/>
    <property type="match status" value="3"/>
</dbReference>
<evidence type="ECO:0000256" key="3">
    <source>
        <dbReference type="ARBA" id="ARBA00023326"/>
    </source>
</evidence>
<keyword evidence="7" id="KW-1185">Reference proteome</keyword>
<dbReference type="KEGG" id="msf:IT882_02235"/>
<proteinExistence type="predicted"/>
<dbReference type="NCBIfam" id="NF012211">
    <property type="entry name" value="tand_rpt_95"/>
    <property type="match status" value="1"/>
</dbReference>
<feature type="domain" description="Fibronectin type-III" evidence="5">
    <location>
        <begin position="1275"/>
        <end position="1363"/>
    </location>
</feature>
<keyword evidence="3" id="KW-0624">Polysaccharide degradation</keyword>
<keyword evidence="2" id="KW-0378">Hydrolase</keyword>
<evidence type="ECO:0000256" key="2">
    <source>
        <dbReference type="ARBA" id="ARBA00023295"/>
    </source>
</evidence>
<dbReference type="RefSeq" id="WP_195692983.1">
    <property type="nucleotide sequence ID" value="NZ_CP064760.1"/>
</dbReference>
<accession>A0A7S8MXE4</accession>
<feature type="region of interest" description="Disordered" evidence="4">
    <location>
        <begin position="1345"/>
        <end position="1370"/>
    </location>
</feature>
<reference evidence="6 7" key="1">
    <citation type="submission" date="2020-11" db="EMBL/GenBank/DDBJ databases">
        <title>Amino acid is mineralized and recycled by bacteria in oceanic microbiome.</title>
        <authorList>
            <person name="Zheng L.Y."/>
        </authorList>
    </citation>
    <scope>NUCLEOTIDE SEQUENCE [LARGE SCALE GENOMIC DNA]</scope>
    <source>
        <strain evidence="6 7">A32-1</strain>
    </source>
</reference>
<evidence type="ECO:0000313" key="7">
    <source>
        <dbReference type="Proteomes" id="UP000594480"/>
    </source>
</evidence>
<dbReference type="SUPFAM" id="SSF49265">
    <property type="entry name" value="Fibronectin type III"/>
    <property type="match status" value="3"/>
</dbReference>
<evidence type="ECO:0000259" key="5">
    <source>
        <dbReference type="PROSITE" id="PS50853"/>
    </source>
</evidence>
<dbReference type="InterPro" id="IPR036116">
    <property type="entry name" value="FN3_sf"/>
</dbReference>
<dbReference type="Gene3D" id="2.60.40.2810">
    <property type="match status" value="2"/>
</dbReference>
<dbReference type="EMBL" id="CP064760">
    <property type="protein sequence ID" value="QPE04962.1"/>
    <property type="molecule type" value="Genomic_DNA"/>
</dbReference>
<feature type="region of interest" description="Disordered" evidence="4">
    <location>
        <begin position="1714"/>
        <end position="1735"/>
    </location>
</feature>
<dbReference type="GO" id="GO:0000272">
    <property type="term" value="P:polysaccharide catabolic process"/>
    <property type="evidence" value="ECO:0007669"/>
    <property type="project" value="UniProtKB-KW"/>
</dbReference>
<dbReference type="PANTHER" id="PTHR13817:SF73">
    <property type="entry name" value="FIBRONECTIN TYPE-III DOMAIN-CONTAINING PROTEIN"/>
    <property type="match status" value="1"/>
</dbReference>
<feature type="region of interest" description="Disordered" evidence="4">
    <location>
        <begin position="176"/>
        <end position="220"/>
    </location>
</feature>
<evidence type="ECO:0000313" key="6">
    <source>
        <dbReference type="EMBL" id="QPE04962.1"/>
    </source>
</evidence>
<dbReference type="PROSITE" id="PS50853">
    <property type="entry name" value="FN3"/>
    <property type="match status" value="3"/>
</dbReference>
<name>A0A7S8MXE4_9MICO</name>